<dbReference type="EMBL" id="CP001787">
    <property type="protein sequence ID" value="ACX72435.1"/>
    <property type="molecule type" value="Genomic_DNA"/>
</dbReference>
<name>C9RFT3_METVM</name>
<evidence type="ECO:0008006" key="3">
    <source>
        <dbReference type="Google" id="ProtNLM"/>
    </source>
</evidence>
<proteinExistence type="predicted"/>
<dbReference type="AlphaFoldDB" id="C9RFT3"/>
<dbReference type="RefSeq" id="WP_015732656.1">
    <property type="nucleotide sequence ID" value="NC_013407.1"/>
</dbReference>
<gene>
    <name evidence="1" type="ordered locus">Metvu_0576</name>
</gene>
<dbReference type="STRING" id="579137.Metvu_0576"/>
<sequence>MVQLLTKAEFQLIENKILTDLEPISTLLKEVPVTPVPQFKDLVTRIKYTLKNSTKKSAKTATPELAELEKTEIDIKLEVYKSPLIEIDADTILAAKKTGFPVEKAINTAVLYDLVEQENKKVIDVLSQTPNEKNVTWSSATITDKVNSIFQAINQMRKNKVPVQKPKLILNPEDVGQLGFNDYLNSGLKVLQTDLNVKIIPCTEIDAGTGILFEANPLVVEFPVALPATVVRVDTDTDPPEKFAWYVKEKFGGGILHEGGVIKLNIA</sequence>
<keyword evidence="2" id="KW-1185">Reference proteome</keyword>
<dbReference type="OrthoDB" id="384300at2157"/>
<reference evidence="1" key="1">
    <citation type="submission" date="2009-10" db="EMBL/GenBank/DDBJ databases">
        <title>Complete sequence of chromosome of Methanocaldococcus vulcanius M7.</title>
        <authorList>
            <consortium name="US DOE Joint Genome Institute"/>
            <person name="Lucas S."/>
            <person name="Copeland A."/>
            <person name="Lapidus A."/>
            <person name="Glavina del Rio T."/>
            <person name="Dalin E."/>
            <person name="Tice H."/>
            <person name="Bruce D."/>
            <person name="Goodwin L."/>
            <person name="Pitluck S."/>
            <person name="Lcollab F.I."/>
            <person name="Brettin T."/>
            <person name="Detter J.C."/>
            <person name="Han C."/>
            <person name="Tapia R."/>
            <person name="Kuske C.R."/>
            <person name="Schmutz J."/>
            <person name="Larimer F."/>
            <person name="Land M."/>
            <person name="Hauser L."/>
            <person name="Kyrpides N."/>
            <person name="Ovchinikova G."/>
            <person name="Sieprawska-Lupa M."/>
            <person name="Whitman W.B."/>
            <person name="Woyke T."/>
        </authorList>
    </citation>
    <scope>NUCLEOTIDE SEQUENCE [LARGE SCALE GENOMIC DNA]</scope>
    <source>
        <strain evidence="1">M7</strain>
    </source>
</reference>
<dbReference type="GeneID" id="8512910"/>
<accession>C9RFT3</accession>
<organism evidence="1 2">
    <name type="scientific">Methanocaldococcus vulcanius (strain ATCC 700851 / DSM 12094 / M7)</name>
    <name type="common">Methanococcus vulcanius</name>
    <dbReference type="NCBI Taxonomy" id="579137"/>
    <lineage>
        <taxon>Archaea</taxon>
        <taxon>Methanobacteriati</taxon>
        <taxon>Methanobacteriota</taxon>
        <taxon>Methanomada group</taxon>
        <taxon>Methanococci</taxon>
        <taxon>Methanococcales</taxon>
        <taxon>Methanocaldococcaceae</taxon>
        <taxon>Methanocaldococcus</taxon>
    </lineage>
</organism>
<evidence type="ECO:0000313" key="1">
    <source>
        <dbReference type="EMBL" id="ACX72435.1"/>
    </source>
</evidence>
<dbReference type="eggNOG" id="arCOG09506">
    <property type="taxonomic scope" value="Archaea"/>
</dbReference>
<protein>
    <recommendedName>
        <fullName evidence="3">Phage major capsid protein</fullName>
    </recommendedName>
</protein>
<dbReference type="HOGENOM" id="CLU_1040572_0_0_2"/>
<dbReference type="Proteomes" id="UP000002063">
    <property type="component" value="Chromosome"/>
</dbReference>
<dbReference type="KEGG" id="mvu:Metvu_0576"/>
<evidence type="ECO:0000313" key="2">
    <source>
        <dbReference type="Proteomes" id="UP000002063"/>
    </source>
</evidence>